<evidence type="ECO:0000313" key="6">
    <source>
        <dbReference type="EMBL" id="MDV6227305.1"/>
    </source>
</evidence>
<evidence type="ECO:0000259" key="5">
    <source>
        <dbReference type="Pfam" id="PF01212"/>
    </source>
</evidence>
<accession>A0ABU4AM39</accession>
<dbReference type="SUPFAM" id="SSF53383">
    <property type="entry name" value="PLP-dependent transferases"/>
    <property type="match status" value="1"/>
</dbReference>
<comment type="subunit">
    <text evidence="3">Homotetramer.</text>
</comment>
<keyword evidence="7" id="KW-1185">Reference proteome</keyword>
<dbReference type="Proteomes" id="UP001185659">
    <property type="component" value="Unassembled WGS sequence"/>
</dbReference>
<dbReference type="InterPro" id="IPR001597">
    <property type="entry name" value="ArAA_b-elim_lyase/Thr_aldolase"/>
</dbReference>
<gene>
    <name evidence="6" type="ORF">R2G56_13485</name>
</gene>
<dbReference type="EMBL" id="JAWLIP010000006">
    <property type="protein sequence ID" value="MDV6227305.1"/>
    <property type="molecule type" value="Genomic_DNA"/>
</dbReference>
<comment type="similarity">
    <text evidence="2">Belongs to the threonine aldolase family.</text>
</comment>
<name>A0ABU4AM39_9HYPH</name>
<keyword evidence="4" id="KW-0663">Pyridoxal phosphate</keyword>
<feature type="domain" description="Aromatic amino acid beta-eliminating lyase/threonine aldolase" evidence="5">
    <location>
        <begin position="34"/>
        <end position="261"/>
    </location>
</feature>
<dbReference type="RefSeq" id="WP_317561608.1">
    <property type="nucleotide sequence ID" value="NZ_JAWLIP010000006.1"/>
</dbReference>
<evidence type="ECO:0000256" key="2">
    <source>
        <dbReference type="ARBA" id="ARBA00006966"/>
    </source>
</evidence>
<proteinExistence type="inferred from homology"/>
<dbReference type="PANTHER" id="PTHR48097:SF9">
    <property type="entry name" value="L-THREONINE ALDOLASE"/>
    <property type="match status" value="1"/>
</dbReference>
<evidence type="ECO:0000256" key="1">
    <source>
        <dbReference type="ARBA" id="ARBA00001933"/>
    </source>
</evidence>
<dbReference type="InterPro" id="IPR015424">
    <property type="entry name" value="PyrdxlP-dep_Trfase"/>
</dbReference>
<dbReference type="Gene3D" id="3.40.640.10">
    <property type="entry name" value="Type I PLP-dependent aspartate aminotransferase-like (Major domain)"/>
    <property type="match status" value="1"/>
</dbReference>
<dbReference type="PANTHER" id="PTHR48097">
    <property type="entry name" value="L-THREONINE ALDOLASE-RELATED"/>
    <property type="match status" value="1"/>
</dbReference>
<dbReference type="InterPro" id="IPR015421">
    <property type="entry name" value="PyrdxlP-dep_Trfase_major"/>
</dbReference>
<evidence type="ECO:0000313" key="7">
    <source>
        <dbReference type="Proteomes" id="UP001185659"/>
    </source>
</evidence>
<keyword evidence="6" id="KW-0456">Lyase</keyword>
<dbReference type="Pfam" id="PF01212">
    <property type="entry name" value="Beta_elim_lyase"/>
    <property type="match status" value="1"/>
</dbReference>
<evidence type="ECO:0000256" key="4">
    <source>
        <dbReference type="ARBA" id="ARBA00022898"/>
    </source>
</evidence>
<comment type="caution">
    <text evidence="6">The sequence shown here is derived from an EMBL/GenBank/DDBJ whole genome shotgun (WGS) entry which is preliminary data.</text>
</comment>
<sequence>MTRLNLADDGDWLTPKETAERLAELTARGDVAPDYYGVGGPVTELEHAVAAMFSKEAAVMYPTGTLANMLAARELAAAKRGPRLVVQSDSHVFNDAGDNFTHGIGVTTVPLASEGPSFTAEQLRAEIKRTASARVPATIVGVMVETPSRRYANRLFDPVALAEVISLAKAENIPLILDGARIFIEAAWTDRELTEIAAPFDYIYLSLYKYLDAPFGAVLAGSAAALEGQHHERRRFGGGLFQMWPSALLAHNALARQTKNWAAVRVAGAAVLDALPGLGVEAHRLVDDTNVIRIKSAVESEEVAKRTQARNAKMPPRSRGGYVLKMNESWLNTPPDGIAATIADILRD</sequence>
<reference evidence="6 7" key="1">
    <citation type="submission" date="2023-10" db="EMBL/GenBank/DDBJ databases">
        <authorList>
            <person name="Venkata Ramana C."/>
            <person name="Sasikala C."/>
            <person name="Dhurka M."/>
        </authorList>
    </citation>
    <scope>NUCLEOTIDE SEQUENCE [LARGE SCALE GENOMIC DNA]</scope>
    <source>
        <strain evidence="6 7">KCTC 32151</strain>
    </source>
</reference>
<organism evidence="6 7">
    <name type="scientific">Nitratireductor aquimarinus</name>
    <dbReference type="NCBI Taxonomy" id="889300"/>
    <lineage>
        <taxon>Bacteria</taxon>
        <taxon>Pseudomonadati</taxon>
        <taxon>Pseudomonadota</taxon>
        <taxon>Alphaproteobacteria</taxon>
        <taxon>Hyphomicrobiales</taxon>
        <taxon>Phyllobacteriaceae</taxon>
        <taxon>Nitratireductor</taxon>
    </lineage>
</organism>
<comment type="cofactor">
    <cofactor evidence="1">
        <name>pyridoxal 5'-phosphate</name>
        <dbReference type="ChEBI" id="CHEBI:597326"/>
    </cofactor>
</comment>
<dbReference type="GO" id="GO:0016829">
    <property type="term" value="F:lyase activity"/>
    <property type="evidence" value="ECO:0007669"/>
    <property type="project" value="UniProtKB-KW"/>
</dbReference>
<protein>
    <submittedName>
        <fullName evidence="6">Beta-eliminating lyase-related protein</fullName>
    </submittedName>
</protein>
<evidence type="ECO:0000256" key="3">
    <source>
        <dbReference type="ARBA" id="ARBA00011881"/>
    </source>
</evidence>